<dbReference type="SMART" id="SM00419">
    <property type="entry name" value="HTH_CRP"/>
    <property type="match status" value="1"/>
</dbReference>
<feature type="domain" description="HTH crp-type" evidence="5">
    <location>
        <begin position="151"/>
        <end position="225"/>
    </location>
</feature>
<keyword evidence="7" id="KW-1185">Reference proteome</keyword>
<evidence type="ECO:0000256" key="3">
    <source>
        <dbReference type="ARBA" id="ARBA00023163"/>
    </source>
</evidence>
<dbReference type="Proteomes" id="UP000013165">
    <property type="component" value="Unassembled WGS sequence"/>
</dbReference>
<dbReference type="SUPFAM" id="SSF46785">
    <property type="entry name" value="Winged helix' DNA-binding domain"/>
    <property type="match status" value="1"/>
</dbReference>
<keyword evidence="2" id="KW-0238">DNA-binding</keyword>
<feature type="domain" description="Cyclic nucleotide-binding" evidence="4">
    <location>
        <begin position="17"/>
        <end position="61"/>
    </location>
</feature>
<dbReference type="Pfam" id="PF13545">
    <property type="entry name" value="HTH_Crp_2"/>
    <property type="match status" value="1"/>
</dbReference>
<evidence type="ECO:0000256" key="1">
    <source>
        <dbReference type="ARBA" id="ARBA00023015"/>
    </source>
</evidence>
<accession>N6WTV3</accession>
<protein>
    <submittedName>
        <fullName evidence="6">Crp/Fnr family transcriptional regulator</fullName>
    </submittedName>
</protein>
<gene>
    <name evidence="6" type="ORF">J057_06361</name>
</gene>
<keyword evidence="3" id="KW-0804">Transcription</keyword>
<dbReference type="STRING" id="626887.J057_06361"/>
<dbReference type="InterPro" id="IPR018490">
    <property type="entry name" value="cNMP-bd_dom_sf"/>
</dbReference>
<dbReference type="Gene3D" id="2.60.120.10">
    <property type="entry name" value="Jelly Rolls"/>
    <property type="match status" value="1"/>
</dbReference>
<dbReference type="PROSITE" id="PS50042">
    <property type="entry name" value="CNMP_BINDING_3"/>
    <property type="match status" value="1"/>
</dbReference>
<sequence length="266" mass="29553">MDEKSQPFAALTRKLQLHSPLTSGDITRLHNLECSQSYHVRGEEIVPQGRYLDDIYVIEKGWACRSTILLDGTLCILGFLLPGDTSDINNALISKTDHSIRAVTNVEAVRVNYGELKEVLRSSPSITRAFSRAKMAIEASQRALLIGIAHLPATTRLAHFLCEMTYRIHGVADSEPERRSVPLTQIELGSALGMSNVHVNRVMRTLREKNLVAVGPANITVVDWEGLARFSDFSSDYMDIHYSTEALPRNGKPLNSRPKLGETMPT</sequence>
<comment type="caution">
    <text evidence="6">The sequence shown here is derived from an EMBL/GenBank/DDBJ whole genome shotgun (WGS) entry which is preliminary data.</text>
</comment>
<reference evidence="6 7" key="1">
    <citation type="journal article" date="2013" name="Genome Announc.">
        <title>Genome Sequence of the Polycyclic Aromatic Hydrocarbon-Degrading Bacterium Strain Marinobacter nanhaiticus D15-8WT.</title>
        <authorList>
            <person name="Cui Z."/>
            <person name="Gao W."/>
            <person name="Li Q."/>
            <person name="Xu G."/>
            <person name="Zheng L."/>
        </authorList>
    </citation>
    <scope>NUCLEOTIDE SEQUENCE [LARGE SCALE GENOMIC DNA]</scope>
    <source>
        <strain evidence="6 7">D15-8W</strain>
    </source>
</reference>
<organism evidence="6 7">
    <name type="scientific">Marinobacter nanhaiticus D15-8W</name>
    <dbReference type="NCBI Taxonomy" id="626887"/>
    <lineage>
        <taxon>Bacteria</taxon>
        <taxon>Pseudomonadati</taxon>
        <taxon>Pseudomonadota</taxon>
        <taxon>Gammaproteobacteria</taxon>
        <taxon>Pseudomonadales</taxon>
        <taxon>Marinobacteraceae</taxon>
        <taxon>Marinobacter</taxon>
    </lineage>
</organism>
<dbReference type="GO" id="GO:0003677">
    <property type="term" value="F:DNA binding"/>
    <property type="evidence" value="ECO:0007669"/>
    <property type="project" value="UniProtKB-KW"/>
</dbReference>
<dbReference type="EMBL" id="APLQ01000011">
    <property type="protein sequence ID" value="ENO14951.2"/>
    <property type="molecule type" value="Genomic_DNA"/>
</dbReference>
<dbReference type="Pfam" id="PF00027">
    <property type="entry name" value="cNMP_binding"/>
    <property type="match status" value="1"/>
</dbReference>
<dbReference type="InterPro" id="IPR000595">
    <property type="entry name" value="cNMP-bd_dom"/>
</dbReference>
<dbReference type="eggNOG" id="COG0664">
    <property type="taxonomic scope" value="Bacteria"/>
</dbReference>
<evidence type="ECO:0000256" key="2">
    <source>
        <dbReference type="ARBA" id="ARBA00023125"/>
    </source>
</evidence>
<dbReference type="HOGENOM" id="CLU_075053_0_0_6"/>
<dbReference type="PROSITE" id="PS51063">
    <property type="entry name" value="HTH_CRP_2"/>
    <property type="match status" value="1"/>
</dbReference>
<evidence type="ECO:0000259" key="4">
    <source>
        <dbReference type="PROSITE" id="PS50042"/>
    </source>
</evidence>
<proteinExistence type="predicted"/>
<dbReference type="InterPro" id="IPR036388">
    <property type="entry name" value="WH-like_DNA-bd_sf"/>
</dbReference>
<dbReference type="AlphaFoldDB" id="N6WTV3"/>
<evidence type="ECO:0000259" key="5">
    <source>
        <dbReference type="PROSITE" id="PS51063"/>
    </source>
</evidence>
<dbReference type="Gene3D" id="1.10.10.10">
    <property type="entry name" value="Winged helix-like DNA-binding domain superfamily/Winged helix DNA-binding domain"/>
    <property type="match status" value="1"/>
</dbReference>
<dbReference type="InterPro" id="IPR012318">
    <property type="entry name" value="HTH_CRP"/>
</dbReference>
<keyword evidence="1" id="KW-0805">Transcription regulation</keyword>
<dbReference type="SUPFAM" id="SSF51206">
    <property type="entry name" value="cAMP-binding domain-like"/>
    <property type="match status" value="1"/>
</dbReference>
<dbReference type="InterPro" id="IPR014710">
    <property type="entry name" value="RmlC-like_jellyroll"/>
</dbReference>
<dbReference type="CDD" id="cd00038">
    <property type="entry name" value="CAP_ED"/>
    <property type="match status" value="1"/>
</dbReference>
<dbReference type="RefSeq" id="WP_040882295.1">
    <property type="nucleotide sequence ID" value="NZ_AP028878.1"/>
</dbReference>
<evidence type="ECO:0000313" key="6">
    <source>
        <dbReference type="EMBL" id="ENO14951.2"/>
    </source>
</evidence>
<name>N6WTV3_9GAMM</name>
<evidence type="ECO:0000313" key="7">
    <source>
        <dbReference type="Proteomes" id="UP000013165"/>
    </source>
</evidence>
<dbReference type="GO" id="GO:0006355">
    <property type="term" value="P:regulation of DNA-templated transcription"/>
    <property type="evidence" value="ECO:0007669"/>
    <property type="project" value="InterPro"/>
</dbReference>
<dbReference type="OrthoDB" id="9126850at2"/>
<dbReference type="InterPro" id="IPR036390">
    <property type="entry name" value="WH_DNA-bd_sf"/>
</dbReference>